<keyword evidence="6" id="KW-1185">Reference proteome</keyword>
<feature type="compositionally biased region" description="Polar residues" evidence="4">
    <location>
        <begin position="14"/>
        <end position="23"/>
    </location>
</feature>
<gene>
    <name evidence="5" type="ORF">phiB1_1_39</name>
</gene>
<dbReference type="EMBL" id="MT354570">
    <property type="protein sequence ID" value="QMP84066.1"/>
    <property type="molecule type" value="Genomic_DNA"/>
</dbReference>
<evidence type="ECO:0000256" key="3">
    <source>
        <dbReference type="RuleBase" id="RU003788"/>
    </source>
</evidence>
<dbReference type="SUPFAM" id="SSF53955">
    <property type="entry name" value="Lysozyme-like"/>
    <property type="match status" value="1"/>
</dbReference>
<comment type="catalytic activity">
    <reaction evidence="3">
        <text>Hydrolysis of (1-&gt;4)-beta-linkages between N-acetylmuramic acid and N-acetyl-D-glucosamine residues in a peptidoglycan and between N-acetyl-D-glucosamine residues in chitodextrins.</text>
        <dbReference type="EC" id="3.2.1.17"/>
    </reaction>
</comment>
<comment type="similarity">
    <text evidence="3">Belongs to the glycosyl hydrolase 24 family.</text>
</comment>
<dbReference type="InterPro" id="IPR023346">
    <property type="entry name" value="Lysozyme-like_dom_sf"/>
</dbReference>
<dbReference type="GO" id="GO:0042742">
    <property type="term" value="P:defense response to bacterium"/>
    <property type="evidence" value="ECO:0007669"/>
    <property type="project" value="UniProtKB-KW"/>
</dbReference>
<evidence type="ECO:0000256" key="4">
    <source>
        <dbReference type="SAM" id="MobiDB-lite"/>
    </source>
</evidence>
<dbReference type="EC" id="3.2.1.17" evidence="3"/>
<evidence type="ECO:0000313" key="5">
    <source>
        <dbReference type="EMBL" id="QMP84066.1"/>
    </source>
</evidence>
<dbReference type="InterPro" id="IPR002196">
    <property type="entry name" value="Glyco_hydro_24"/>
</dbReference>
<keyword evidence="2 3" id="KW-0081">Bacteriolytic enzyme</keyword>
<dbReference type="Gene3D" id="1.10.530.40">
    <property type="match status" value="1"/>
</dbReference>
<dbReference type="GO" id="GO:0031640">
    <property type="term" value="P:killing of cells of another organism"/>
    <property type="evidence" value="ECO:0007669"/>
    <property type="project" value="UniProtKB-KW"/>
</dbReference>
<evidence type="ECO:0000313" key="6">
    <source>
        <dbReference type="Proteomes" id="UP000515318"/>
    </source>
</evidence>
<keyword evidence="3" id="KW-0378">Hydrolase</keyword>
<dbReference type="InterPro" id="IPR023347">
    <property type="entry name" value="Lysozyme_dom_sf"/>
</dbReference>
<evidence type="ECO:0000256" key="2">
    <source>
        <dbReference type="ARBA" id="ARBA00022638"/>
    </source>
</evidence>
<protein>
    <recommendedName>
        <fullName evidence="3">Lysozyme</fullName>
        <ecNumber evidence="3">3.2.1.17</ecNumber>
    </recommendedName>
</protein>
<dbReference type="GO" id="GO:0016998">
    <property type="term" value="P:cell wall macromolecule catabolic process"/>
    <property type="evidence" value="ECO:0007669"/>
    <property type="project" value="InterPro"/>
</dbReference>
<feature type="compositionally biased region" description="Basic and acidic residues" evidence="4">
    <location>
        <begin position="1"/>
        <end position="13"/>
    </location>
</feature>
<reference evidence="5 6" key="1">
    <citation type="submission" date="2020-04" db="EMBL/GenBank/DDBJ databases">
        <authorList>
            <person name="Martino G."/>
            <person name="Holtappels D."/>
            <person name="Wagemans J."/>
            <person name="Lavigne R."/>
            <person name="Turina M."/>
            <person name="Ciuffo M."/>
        </authorList>
    </citation>
    <scope>NUCLEOTIDE SEQUENCE [LARGE SCALE GENOMIC DNA]</scope>
</reference>
<keyword evidence="1 3" id="KW-0929">Antimicrobial</keyword>
<organism evidence="5 6">
    <name type="scientific">Pseudomonas phage phiB1_1</name>
    <dbReference type="NCBI Taxonomy" id="2755402"/>
    <lineage>
        <taxon>Viruses</taxon>
        <taxon>Duplodnaviria</taxon>
        <taxon>Heunggongvirae</taxon>
        <taxon>Uroviricota</taxon>
        <taxon>Caudoviricetes</taxon>
        <taxon>Autographivirales</taxon>
        <taxon>Autoscriptoviridae</taxon>
        <taxon>Krylovirinae</taxon>
        <taxon>Torinorumvirus</taxon>
        <taxon>Torinorumvirus B11</taxon>
    </lineage>
</organism>
<feature type="region of interest" description="Disordered" evidence="4">
    <location>
        <begin position="1"/>
        <end position="40"/>
    </location>
</feature>
<proteinExistence type="inferred from homology"/>
<dbReference type="Proteomes" id="UP000515318">
    <property type="component" value="Segment"/>
</dbReference>
<dbReference type="GO" id="GO:0009253">
    <property type="term" value="P:peptidoglycan catabolic process"/>
    <property type="evidence" value="ECO:0007669"/>
    <property type="project" value="InterPro"/>
</dbReference>
<keyword evidence="3" id="KW-0326">Glycosidase</keyword>
<name>A0A7D7J689_9CAUD</name>
<dbReference type="GO" id="GO:0003796">
    <property type="term" value="F:lysozyme activity"/>
    <property type="evidence" value="ECO:0007669"/>
    <property type="project" value="UniProtKB-EC"/>
</dbReference>
<evidence type="ECO:0000256" key="1">
    <source>
        <dbReference type="ARBA" id="ARBA00022529"/>
    </source>
</evidence>
<accession>A0A7D7J689</accession>
<dbReference type="Pfam" id="PF00959">
    <property type="entry name" value="Phage_lysozyme"/>
    <property type="match status" value="1"/>
</dbReference>
<sequence length="874" mass="95093">MVQRNAEEFDLRTRGTQQAQTLQLGPGKVERSDYTGPSAGTQALDGLLALGQQAASMGVQQEAQRSYLDGQRARMAGQSQEAVTSDIFSRPFVNGGYQDEDYRIEQATMAREMQELIKTRGQSMSPDEFGRIVQERANKYTSKFSNLSSHGQTQAMTSQESMERSLFSAQAGAYTKWSINEGAKRYLVQGNQILTDLAGSRNDPVSYQANTERAALLYNDLRTSDKLPDEMRQKVATQYLSAVINADQRQVVEQLRDSGMLNDLSFEDRKAIDTQMRESATRTTALDSLGNVQDNAAFESRVGRGEVGGDELTSYITREVEAKRMSYAQAKTLRLNALKGMANQDDQVALMTAVGNRDLNQMAALGYTGAEAIEAMDKQLAKNGVSLPDRLKAGMSTGLSIGQLPKSFGDTIGQSVRSIAAATQTGEVPGTLVESLNGIVSTLTVAEQKNPGARAVLLGAMPDDTKATMSYVLAQQEHGVDPAQAIKEFTMNRDAFAKLDALDQGIKTQAFRTTLMDRVDSEVYSGATGRIGNFLRGASNLSTNPYHAASMGAALTDELANITNDRNNMGLNADSALDLAVSNVQARTIAVGEGGFLGTGETRRNLILPRGVDVQQVFGSSDKQMIGKLLSQDYPAAASGFESSFTFNRATGQLENIQLNDKGQVVQRTVVDPSGIGKRIQEDQTRILDEANAAHFGAPVQVNGQEFRIDGGNSYGIPVRIAYQFRKELTGFEGLDLKVYKDRNGLAVGIGHNVTGQLKEGDTVSREQAEKWFREDSDQAIQQGMQYGRELGVQDPNALMGLAAAAFQLGGAGLREHSRTAEAIKARDFTSFEKEVRSSAWAKQTPERVEWFIRKMAPHFSGLGVLSNTSARYQ</sequence>